<dbReference type="Proteomes" id="UP001147746">
    <property type="component" value="Unassembled WGS sequence"/>
</dbReference>
<feature type="compositionally biased region" description="Low complexity" evidence="1">
    <location>
        <begin position="14"/>
        <end position="31"/>
    </location>
</feature>
<evidence type="ECO:0000256" key="1">
    <source>
        <dbReference type="SAM" id="MobiDB-lite"/>
    </source>
</evidence>
<name>A0A9W9HJN2_9EURO</name>
<feature type="compositionally biased region" description="Polar residues" evidence="1">
    <location>
        <begin position="93"/>
        <end position="108"/>
    </location>
</feature>
<feature type="region of interest" description="Disordered" evidence="1">
    <location>
        <begin position="1"/>
        <end position="132"/>
    </location>
</feature>
<evidence type="ECO:0000313" key="2">
    <source>
        <dbReference type="EMBL" id="KAJ5324363.1"/>
    </source>
</evidence>
<comment type="caution">
    <text evidence="2">The sequence shown here is derived from an EMBL/GenBank/DDBJ whole genome shotgun (WGS) entry which is preliminary data.</text>
</comment>
<dbReference type="EMBL" id="JAPZBO010000002">
    <property type="protein sequence ID" value="KAJ5324363.1"/>
    <property type="molecule type" value="Genomic_DNA"/>
</dbReference>
<reference evidence="2" key="2">
    <citation type="journal article" date="2023" name="IMA Fungus">
        <title>Comparative genomic study of the Penicillium genus elucidates a diverse pangenome and 15 lateral gene transfer events.</title>
        <authorList>
            <person name="Petersen C."/>
            <person name="Sorensen T."/>
            <person name="Nielsen M.R."/>
            <person name="Sondergaard T.E."/>
            <person name="Sorensen J.L."/>
            <person name="Fitzpatrick D.A."/>
            <person name="Frisvad J.C."/>
            <person name="Nielsen K.L."/>
        </authorList>
    </citation>
    <scope>NUCLEOTIDE SEQUENCE</scope>
    <source>
        <strain evidence="2">IBT 21472</strain>
    </source>
</reference>
<dbReference type="AlphaFoldDB" id="A0A9W9HJN2"/>
<gene>
    <name evidence="2" type="ORF">N7476_002963</name>
</gene>
<proteinExistence type="predicted"/>
<sequence>MHSQSYQTGYYPKRSSSQTSSTTVSSRGSQHSTEKKHSRHSSNPLTSKMFRSRSKSPTPVEIPMTHLRQHSSSMSQPRDIPRSTPGYFDQHYHSSSPVDMSPESTSPRSPKPEYTTKRASTPTRKNSDDYRRLSGTINHCGRHSNDWLFGGFSVRETVASGLEKLRHNDKEG</sequence>
<organism evidence="2 3">
    <name type="scientific">Penicillium atrosanguineum</name>
    <dbReference type="NCBI Taxonomy" id="1132637"/>
    <lineage>
        <taxon>Eukaryota</taxon>
        <taxon>Fungi</taxon>
        <taxon>Dikarya</taxon>
        <taxon>Ascomycota</taxon>
        <taxon>Pezizomycotina</taxon>
        <taxon>Eurotiomycetes</taxon>
        <taxon>Eurotiomycetidae</taxon>
        <taxon>Eurotiales</taxon>
        <taxon>Aspergillaceae</taxon>
        <taxon>Penicillium</taxon>
    </lineage>
</organism>
<protein>
    <submittedName>
        <fullName evidence="2">Uncharacterized protein</fullName>
    </submittedName>
</protein>
<keyword evidence="3" id="KW-1185">Reference proteome</keyword>
<reference evidence="2" key="1">
    <citation type="submission" date="2022-12" db="EMBL/GenBank/DDBJ databases">
        <authorList>
            <person name="Petersen C."/>
        </authorList>
    </citation>
    <scope>NUCLEOTIDE SEQUENCE</scope>
    <source>
        <strain evidence="2">IBT 21472</strain>
    </source>
</reference>
<evidence type="ECO:0000313" key="3">
    <source>
        <dbReference type="Proteomes" id="UP001147746"/>
    </source>
</evidence>
<accession>A0A9W9HJN2</accession>